<dbReference type="EMBL" id="MPZM01000093">
    <property type="protein sequence ID" value="PPL14067.1"/>
    <property type="molecule type" value="Genomic_DNA"/>
</dbReference>
<sequence length="135" mass="15830">MGLHNEARLDGRMLRLIKQLNQYLGHFPRFERYGLSQQIRTAAYDTYALIVAAQKPYSRKTTLGQLDVRHEQLRMLVRLAGELGYFGWRDERQDGGPQERALRRLHTIELMIDEVGMLIGGWIRSYRDKEGAKRQ</sequence>
<feature type="domain" description="bAvd-like" evidence="1">
    <location>
        <begin position="12"/>
        <end position="87"/>
    </location>
</feature>
<dbReference type="AlphaFoldDB" id="A0A2P5THX6"/>
<organism evidence="2 3">
    <name type="scientific">Oceanisphaera arctica</name>
    <dbReference type="NCBI Taxonomy" id="641510"/>
    <lineage>
        <taxon>Bacteria</taxon>
        <taxon>Pseudomonadati</taxon>
        <taxon>Pseudomonadota</taxon>
        <taxon>Gammaproteobacteria</taxon>
        <taxon>Aeromonadales</taxon>
        <taxon>Aeromonadaceae</taxon>
        <taxon>Oceanisphaera</taxon>
    </lineage>
</organism>
<dbReference type="Proteomes" id="UP000242231">
    <property type="component" value="Unassembled WGS sequence"/>
</dbReference>
<evidence type="ECO:0000313" key="2">
    <source>
        <dbReference type="EMBL" id="PPL14067.1"/>
    </source>
</evidence>
<proteinExistence type="predicted"/>
<dbReference type="InterPro" id="IPR055360">
    <property type="entry name" value="bAvd"/>
</dbReference>
<dbReference type="CDD" id="cd16376">
    <property type="entry name" value="Avd_like"/>
    <property type="match status" value="1"/>
</dbReference>
<gene>
    <name evidence="2" type="ORF">UN63_16730</name>
</gene>
<reference evidence="3" key="1">
    <citation type="submission" date="2016-11" db="EMBL/GenBank/DDBJ databases">
        <authorList>
            <person name="Sisinthy S."/>
            <person name="Ara S."/>
            <person name="Gundlapally S.R."/>
        </authorList>
    </citation>
    <scope>NUCLEOTIDE SEQUENCE [LARGE SCALE GENOMIC DNA]</scope>
    <source>
        <strain evidence="3">V1-41</strain>
    </source>
</reference>
<dbReference type="RefSeq" id="WP_104488629.1">
    <property type="nucleotide sequence ID" value="NZ_BMYB01000002.1"/>
</dbReference>
<dbReference type="OrthoDB" id="9814817at2"/>
<dbReference type="Gene3D" id="1.20.1440.60">
    <property type="entry name" value="23S rRNA-intervening sequence"/>
    <property type="match status" value="1"/>
</dbReference>
<dbReference type="Pfam" id="PF22296">
    <property type="entry name" value="bAvd"/>
    <property type="match status" value="1"/>
</dbReference>
<comment type="caution">
    <text evidence="2">The sequence shown here is derived from an EMBL/GenBank/DDBJ whole genome shotgun (WGS) entry which is preliminary data.</text>
</comment>
<evidence type="ECO:0000313" key="3">
    <source>
        <dbReference type="Proteomes" id="UP000242231"/>
    </source>
</evidence>
<dbReference type="InterPro" id="IPR036583">
    <property type="entry name" value="23S_rRNA_IVS_sf"/>
</dbReference>
<accession>A0A2P5THX6</accession>
<name>A0A2P5THX6_9GAMM</name>
<keyword evidence="3" id="KW-1185">Reference proteome</keyword>
<protein>
    <recommendedName>
        <fullName evidence="1">bAvd-like domain-containing protein</fullName>
    </recommendedName>
</protein>
<dbReference type="SUPFAM" id="SSF158446">
    <property type="entry name" value="IVS-encoded protein-like"/>
    <property type="match status" value="1"/>
</dbReference>
<evidence type="ECO:0000259" key="1">
    <source>
        <dbReference type="Pfam" id="PF22296"/>
    </source>
</evidence>